<dbReference type="InterPro" id="IPR000835">
    <property type="entry name" value="HTH_MarR-typ"/>
</dbReference>
<keyword evidence="3" id="KW-1185">Reference proteome</keyword>
<feature type="domain" description="HTH marR-type" evidence="1">
    <location>
        <begin position="25"/>
        <end position="124"/>
    </location>
</feature>
<dbReference type="GO" id="GO:0003700">
    <property type="term" value="F:DNA-binding transcription factor activity"/>
    <property type="evidence" value="ECO:0007669"/>
    <property type="project" value="InterPro"/>
</dbReference>
<organism evidence="2 3">
    <name type="scientific">Aedoeadaptatus ivorii</name>
    <dbReference type="NCBI Taxonomy" id="54006"/>
    <lineage>
        <taxon>Bacteria</taxon>
        <taxon>Bacillati</taxon>
        <taxon>Bacillota</taxon>
        <taxon>Tissierellia</taxon>
        <taxon>Tissierellales</taxon>
        <taxon>Peptoniphilaceae</taxon>
        <taxon>Aedoeadaptatus</taxon>
    </lineage>
</organism>
<dbReference type="RefSeq" id="WP_126465721.1">
    <property type="nucleotide sequence ID" value="NZ_LR134523.1"/>
</dbReference>
<reference evidence="2 3" key="1">
    <citation type="submission" date="2018-12" db="EMBL/GenBank/DDBJ databases">
        <authorList>
            <consortium name="Pathogen Informatics"/>
        </authorList>
    </citation>
    <scope>NUCLEOTIDE SEQUENCE [LARGE SCALE GENOMIC DNA]</scope>
    <source>
        <strain evidence="2 3">NCTC13079</strain>
    </source>
</reference>
<evidence type="ECO:0000313" key="2">
    <source>
        <dbReference type="EMBL" id="VEJ35968.1"/>
    </source>
</evidence>
<dbReference type="Proteomes" id="UP000269544">
    <property type="component" value="Chromosome"/>
</dbReference>
<dbReference type="EMBL" id="LR134523">
    <property type="protein sequence ID" value="VEJ35968.1"/>
    <property type="molecule type" value="Genomic_DNA"/>
</dbReference>
<dbReference type="OrthoDB" id="1755545at2"/>
<evidence type="ECO:0000313" key="3">
    <source>
        <dbReference type="Proteomes" id="UP000269544"/>
    </source>
</evidence>
<dbReference type="AlphaFoldDB" id="A0A448V2I8"/>
<dbReference type="SUPFAM" id="SSF46785">
    <property type="entry name" value="Winged helix' DNA-binding domain"/>
    <property type="match status" value="1"/>
</dbReference>
<dbReference type="InterPro" id="IPR036390">
    <property type="entry name" value="WH_DNA-bd_sf"/>
</dbReference>
<gene>
    <name evidence="2" type="ORF">NCTC13079_01159</name>
</gene>
<dbReference type="InterPro" id="IPR036388">
    <property type="entry name" value="WH-like_DNA-bd_sf"/>
</dbReference>
<name>A0A448V2I8_9FIRM</name>
<proteinExistence type="predicted"/>
<dbReference type="Gene3D" id="1.10.10.10">
    <property type="entry name" value="Winged helix-like DNA-binding domain superfamily/Winged helix DNA-binding domain"/>
    <property type="match status" value="1"/>
</dbReference>
<sequence length="152" mass="17408">MENIKNKQFIFANIFIIANRLQTACEKIQTDITMKQWLMLAIASATDGIQNLSEIGRLMGCSRQNVRKLANPLIKKDFIRLVKGDNNSINIIPTEKFESYSKKMEDKNLMTLNLLFENFSQSELVEACKFVGKFYDGLEKVAKYGEDLNEGK</sequence>
<dbReference type="KEGG" id="piv:NCTC13079_01159"/>
<evidence type="ECO:0000259" key="1">
    <source>
        <dbReference type="SMART" id="SM00347"/>
    </source>
</evidence>
<dbReference type="SMART" id="SM00347">
    <property type="entry name" value="HTH_MARR"/>
    <property type="match status" value="1"/>
</dbReference>
<protein>
    <recommendedName>
        <fullName evidence="1">HTH marR-type domain-containing protein</fullName>
    </recommendedName>
</protein>
<accession>A0A448V2I8</accession>